<accession>A0A075K1W3</accession>
<dbReference type="Pfam" id="PF12686">
    <property type="entry name" value="DUF3800"/>
    <property type="match status" value="1"/>
</dbReference>
<dbReference type="OrthoDB" id="7528126at2"/>
<evidence type="ECO:0000313" key="1">
    <source>
        <dbReference type="EMBL" id="AIF48199.1"/>
    </source>
</evidence>
<dbReference type="EMBL" id="CP008884">
    <property type="protein sequence ID" value="AIF48199.1"/>
    <property type="molecule type" value="Genomic_DNA"/>
</dbReference>
<dbReference type="AlphaFoldDB" id="A0A075K1W3"/>
<dbReference type="HOGENOM" id="CLU_062191_1_1_6"/>
<reference evidence="1 2" key="1">
    <citation type="submission" date="2014-07" db="EMBL/GenBank/DDBJ databases">
        <title>Complete Genome Sequence of Dyella japonica Strain A8 Isolated from Malaysian Tropical Soil.</title>
        <authorList>
            <person name="Hui R.K.H."/>
            <person name="Chen J.-W."/>
            <person name="Chan K.-G."/>
            <person name="Leung F.C.C."/>
        </authorList>
    </citation>
    <scope>NUCLEOTIDE SEQUENCE [LARGE SCALE GENOMIC DNA]</scope>
    <source>
        <strain evidence="1 2">A8</strain>
    </source>
</reference>
<gene>
    <name evidence="1" type="ORF">HY57_13510</name>
</gene>
<dbReference type="STRING" id="1217721.HY57_13510"/>
<sequence>MYFHIDESGNTGNNLFDPNQPRLSYGLLASATNVDARGQALHARMLKTLGEPTLHANVLGVERLTRIAPLLAELQTKMQFTMDYYFIQKPVYALVLLFDAVFDAGLNKAVKWDSYWTPLRFVLIHKLASIVSDDLLEEGWRLCTHKRITTQGEAIVALLTELRKRALASSLDGRSKEIMADAFAFGIAHPLELDFGTQDDKIMSPNAVCFQFVLSSMARRLRKKSLKDASSIIVDQQAQFNRAQIGTHYHQKLIAQGMKRASTEDRAFMVGHPLYANFGADEVLLRGMPRAEIQIRRSSESIGLQVVDIYLWITNRLLQDAPLSDELTGLGSMFLPRSFIDGISLEGMARRFEEFMAGLPEASALTKQQMQMVAENIAAHHAHVKTLGL</sequence>
<evidence type="ECO:0000313" key="2">
    <source>
        <dbReference type="Proteomes" id="UP000027987"/>
    </source>
</evidence>
<dbReference type="InterPro" id="IPR024524">
    <property type="entry name" value="DUF3800"/>
</dbReference>
<keyword evidence="2" id="KW-1185">Reference proteome</keyword>
<organism evidence="1 2">
    <name type="scientific">Dyella japonica A8</name>
    <dbReference type="NCBI Taxonomy" id="1217721"/>
    <lineage>
        <taxon>Bacteria</taxon>
        <taxon>Pseudomonadati</taxon>
        <taxon>Pseudomonadota</taxon>
        <taxon>Gammaproteobacteria</taxon>
        <taxon>Lysobacterales</taxon>
        <taxon>Rhodanobacteraceae</taxon>
        <taxon>Dyella</taxon>
    </lineage>
</organism>
<protein>
    <recommendedName>
        <fullName evidence="3">DUF3800 domain-containing protein</fullName>
    </recommendedName>
</protein>
<dbReference type="Proteomes" id="UP000027987">
    <property type="component" value="Chromosome"/>
</dbReference>
<evidence type="ECO:0008006" key="3">
    <source>
        <dbReference type="Google" id="ProtNLM"/>
    </source>
</evidence>
<dbReference type="PATRIC" id="fig|1217721.7.peg.2787"/>
<dbReference type="RefSeq" id="WP_019467546.1">
    <property type="nucleotide sequence ID" value="NZ_ALOY01000184.1"/>
</dbReference>
<name>A0A075K1W3_9GAMM</name>
<proteinExistence type="predicted"/>
<dbReference type="KEGG" id="dja:HY57_13510"/>